<keyword evidence="1" id="KW-0812">Transmembrane</keyword>
<sequence>MAEEKTDDESNGYFLMYLLLVGIPVLILISCIVMSKYYRRKRKETTEPTRFRYIEHLNPDNTWQYEFNGNVVVQCEKPNACRRFLRRMVPIPEMGMWVLQDTMQALYGPDFIRKPDFVVPRDVVSIAIPKENFRVDGEYFVDFVPKDGAEGTYTYEMCSQSVQVTWFHYQDSKYMAGICIYMDDLYNPFKIIKDNVVRAFENYSIYRPNPANLKEKSMRKVWCSYRNEWIIVTRNEFGEVDKFAFNGQENQMELVKCADCFYDSSTLPIENSTAKKSSKPLPTLDFSKFLKVEFCEKWNDLVMVGKDSTGKIAHFNWDSEIGKFKTQSCCECNNNSRGRFDRDGGLEDEPPSYEFLELIELTQNHKS</sequence>
<dbReference type="Proteomes" id="UP000230233">
    <property type="component" value="Chromosome I"/>
</dbReference>
<organism evidence="2 3">
    <name type="scientific">Caenorhabditis nigoni</name>
    <dbReference type="NCBI Taxonomy" id="1611254"/>
    <lineage>
        <taxon>Eukaryota</taxon>
        <taxon>Metazoa</taxon>
        <taxon>Ecdysozoa</taxon>
        <taxon>Nematoda</taxon>
        <taxon>Chromadorea</taxon>
        <taxon>Rhabditida</taxon>
        <taxon>Rhabditina</taxon>
        <taxon>Rhabditomorpha</taxon>
        <taxon>Rhabditoidea</taxon>
        <taxon>Rhabditidae</taxon>
        <taxon>Peloderinae</taxon>
        <taxon>Caenorhabditis</taxon>
    </lineage>
</organism>
<name>A0A2G5VL24_9PELO</name>
<keyword evidence="1" id="KW-0472">Membrane</keyword>
<dbReference type="PANTHER" id="PTHR34005:SF7">
    <property type="entry name" value="PROTEIN CBG26726"/>
    <property type="match status" value="1"/>
</dbReference>
<feature type="transmembrane region" description="Helical" evidence="1">
    <location>
        <begin position="12"/>
        <end position="33"/>
    </location>
</feature>
<protein>
    <submittedName>
        <fullName evidence="2">Uncharacterized protein</fullName>
    </submittedName>
</protein>
<keyword evidence="1" id="KW-1133">Transmembrane helix</keyword>
<comment type="caution">
    <text evidence="2">The sequence shown here is derived from an EMBL/GenBank/DDBJ whole genome shotgun (WGS) entry which is preliminary data.</text>
</comment>
<evidence type="ECO:0000313" key="2">
    <source>
        <dbReference type="EMBL" id="PIC52483.1"/>
    </source>
</evidence>
<dbReference type="PROSITE" id="PS51257">
    <property type="entry name" value="PROKAR_LIPOPROTEIN"/>
    <property type="match status" value="1"/>
</dbReference>
<dbReference type="PANTHER" id="PTHR34005">
    <property type="entry name" value="PROTEIN CBG15054-RELATED"/>
    <property type="match status" value="1"/>
</dbReference>
<gene>
    <name evidence="2" type="primary">Cnig_chr_I.g2573</name>
    <name evidence="2" type="ORF">B9Z55_002573</name>
</gene>
<keyword evidence="3" id="KW-1185">Reference proteome</keyword>
<evidence type="ECO:0000313" key="3">
    <source>
        <dbReference type="Proteomes" id="UP000230233"/>
    </source>
</evidence>
<reference evidence="3" key="1">
    <citation type="submission" date="2017-10" db="EMBL/GenBank/DDBJ databases">
        <title>Rapid genome shrinkage in a self-fertile nematode reveals novel sperm competition proteins.</title>
        <authorList>
            <person name="Yin D."/>
            <person name="Schwarz E.M."/>
            <person name="Thomas C.G."/>
            <person name="Felde R.L."/>
            <person name="Korf I.F."/>
            <person name="Cutter A.D."/>
            <person name="Schartner C.M."/>
            <person name="Ralston E.J."/>
            <person name="Meyer B.J."/>
            <person name="Haag E.S."/>
        </authorList>
    </citation>
    <scope>NUCLEOTIDE SEQUENCE [LARGE SCALE GENOMIC DNA]</scope>
    <source>
        <strain evidence="3">JU1422</strain>
    </source>
</reference>
<proteinExistence type="predicted"/>
<dbReference type="OrthoDB" id="5783589at2759"/>
<dbReference type="EMBL" id="PDUG01000001">
    <property type="protein sequence ID" value="PIC52483.1"/>
    <property type="molecule type" value="Genomic_DNA"/>
</dbReference>
<accession>A0A2G5VL24</accession>
<evidence type="ECO:0000256" key="1">
    <source>
        <dbReference type="SAM" id="Phobius"/>
    </source>
</evidence>
<dbReference type="AlphaFoldDB" id="A0A2G5VL24"/>